<accession>A0A5N6KNW7</accession>
<evidence type="ECO:0000256" key="1">
    <source>
        <dbReference type="SAM" id="MobiDB-lite"/>
    </source>
</evidence>
<dbReference type="Pfam" id="PF03061">
    <property type="entry name" value="4HBT"/>
    <property type="match status" value="1"/>
</dbReference>
<evidence type="ECO:0000259" key="2">
    <source>
        <dbReference type="Pfam" id="PF03061"/>
    </source>
</evidence>
<dbReference type="OrthoDB" id="506431at2759"/>
<gene>
    <name evidence="3" type="ORF">FH972_021221</name>
</gene>
<dbReference type="Proteomes" id="UP000327013">
    <property type="component" value="Unassembled WGS sequence"/>
</dbReference>
<keyword evidence="4" id="KW-1185">Reference proteome</keyword>
<proteinExistence type="predicted"/>
<evidence type="ECO:0000313" key="4">
    <source>
        <dbReference type="Proteomes" id="UP000327013"/>
    </source>
</evidence>
<dbReference type="PANTHER" id="PTHR47260">
    <property type="entry name" value="UPF0644 PROTEIN PB2B4.06"/>
    <property type="match status" value="1"/>
</dbReference>
<dbReference type="CDD" id="cd03443">
    <property type="entry name" value="PaaI_thioesterase"/>
    <property type="match status" value="1"/>
</dbReference>
<feature type="compositionally biased region" description="Polar residues" evidence="1">
    <location>
        <begin position="38"/>
        <end position="49"/>
    </location>
</feature>
<name>A0A5N6KNW7_9ROSI</name>
<dbReference type="PANTHER" id="PTHR47260:SF1">
    <property type="entry name" value="UPF0644 PROTEIN PB2B4.06"/>
    <property type="match status" value="1"/>
</dbReference>
<feature type="domain" description="Thioesterase" evidence="2">
    <location>
        <begin position="241"/>
        <end position="300"/>
    </location>
</feature>
<feature type="region of interest" description="Disordered" evidence="1">
    <location>
        <begin position="37"/>
        <end position="97"/>
    </location>
</feature>
<organism evidence="3 4">
    <name type="scientific">Carpinus fangiana</name>
    <dbReference type="NCBI Taxonomy" id="176857"/>
    <lineage>
        <taxon>Eukaryota</taxon>
        <taxon>Viridiplantae</taxon>
        <taxon>Streptophyta</taxon>
        <taxon>Embryophyta</taxon>
        <taxon>Tracheophyta</taxon>
        <taxon>Spermatophyta</taxon>
        <taxon>Magnoliopsida</taxon>
        <taxon>eudicotyledons</taxon>
        <taxon>Gunneridae</taxon>
        <taxon>Pentapetalae</taxon>
        <taxon>rosids</taxon>
        <taxon>fabids</taxon>
        <taxon>Fagales</taxon>
        <taxon>Betulaceae</taxon>
        <taxon>Carpinus</taxon>
    </lineage>
</organism>
<dbReference type="EMBL" id="VIBQ01000009">
    <property type="protein sequence ID" value="KAB8336914.1"/>
    <property type="molecule type" value="Genomic_DNA"/>
</dbReference>
<dbReference type="SUPFAM" id="SSF54637">
    <property type="entry name" value="Thioesterase/thiol ester dehydrase-isomerase"/>
    <property type="match status" value="1"/>
</dbReference>
<dbReference type="InterPro" id="IPR006683">
    <property type="entry name" value="Thioestr_dom"/>
</dbReference>
<dbReference type="InterPro" id="IPR029069">
    <property type="entry name" value="HotDog_dom_sf"/>
</dbReference>
<dbReference type="AlphaFoldDB" id="A0A5N6KNW7"/>
<sequence>MGMLRSSTRLRPILRPQPRLALSGTLKRGYVYPKEGVFQQNSPPWTPSTVEAPPGYGYGRQPFPGTVPQQTHQPRPSNHPPHQQPPPPPDPESRFSPGLRTFARWTFRLAKVVLCITVFNAGLSSMADIVSLRFSLPYEPGSTDDQETLKELAEEYEGLHEVQILRHSVFRKDGYLQPRFREWVAYHGIDEANGRRAERLTTGPLRGSGGVAAQSIFFDQMTGAILCLINFGEGTCTEVPGVVHNGVIATIFDETLGRVAIRSTEKNTAVTANLKVDFQDPCKPGQWYCIFAVPDQAAKSTDTKKYVRATMWCTGEHDPGRPSLVQAYAAAGTVSGAIVSNNSVDEHTHAYGSALFVVPKNVDLKEIADEF</sequence>
<dbReference type="InterPro" id="IPR052061">
    <property type="entry name" value="PTE-AB_protein"/>
</dbReference>
<comment type="caution">
    <text evidence="3">The sequence shown here is derived from an EMBL/GenBank/DDBJ whole genome shotgun (WGS) entry which is preliminary data.</text>
</comment>
<feature type="compositionally biased region" description="Pro residues" evidence="1">
    <location>
        <begin position="77"/>
        <end position="90"/>
    </location>
</feature>
<reference evidence="3 4" key="1">
    <citation type="submission" date="2019-06" db="EMBL/GenBank/DDBJ databases">
        <title>A chromosomal-level reference genome of Carpinus fangiana (Coryloideae, Betulaceae).</title>
        <authorList>
            <person name="Yang X."/>
            <person name="Wang Z."/>
            <person name="Zhang L."/>
            <person name="Hao G."/>
            <person name="Liu J."/>
            <person name="Yang Y."/>
        </authorList>
    </citation>
    <scope>NUCLEOTIDE SEQUENCE [LARGE SCALE GENOMIC DNA]</scope>
    <source>
        <strain evidence="3">Cfa_2016G</strain>
        <tissue evidence="3">Leaf</tissue>
    </source>
</reference>
<protein>
    <recommendedName>
        <fullName evidence="2">Thioesterase domain-containing protein</fullName>
    </recommendedName>
</protein>
<evidence type="ECO:0000313" key="3">
    <source>
        <dbReference type="EMBL" id="KAB8336914.1"/>
    </source>
</evidence>
<dbReference type="Gene3D" id="3.10.129.10">
    <property type="entry name" value="Hotdog Thioesterase"/>
    <property type="match status" value="1"/>
</dbReference>